<evidence type="ECO:0000313" key="3">
    <source>
        <dbReference type="Proteomes" id="UP000197361"/>
    </source>
</evidence>
<keyword evidence="1" id="KW-1133">Transmembrane helix</keyword>
<evidence type="ECO:0000256" key="1">
    <source>
        <dbReference type="SAM" id="Phobius"/>
    </source>
</evidence>
<keyword evidence="3" id="KW-1185">Reference proteome</keyword>
<name>A0A246JWH2_9SPHN</name>
<dbReference type="AlphaFoldDB" id="A0A246JWH2"/>
<sequence length="220" mass="23950">MAEAGAMTEQGAMVAAVWTGALLLWLAFLLFYDGFRRPLRRDEIDAFFATLGPRMAETGNDAARLRAFLEADDGREFVMVNLVGTRAGPVSDPASGATRDGGEWLRRYSDSFVRGLIARGGHPLFVGRKVGGYIDAWNTPEDPGWSLVGTMRYRSRRDLIRVASDPAFRAAHPAKLLGIATTFSFPTQQQIAFYASPRVTVGLLLGLLAALTHIAVLTFG</sequence>
<gene>
    <name evidence="2" type="ORF">CDQ92_10430</name>
</gene>
<reference evidence="2 3" key="1">
    <citation type="journal article" date="2010" name="Int. J. Syst. Evol. Microbiol.">
        <title>Sphingopyxis bauzanensis sp. nov., a psychrophilic bacterium isolated from soil.</title>
        <authorList>
            <person name="Zhang D.C."/>
            <person name="Liu H.C."/>
            <person name="Xin Y.H."/>
            <person name="Zhou Y.G."/>
            <person name="Schinner F."/>
            <person name="Margesin R."/>
        </authorList>
    </citation>
    <scope>NUCLEOTIDE SEQUENCE [LARGE SCALE GENOMIC DNA]</scope>
    <source>
        <strain evidence="2 3">DSM 22271</strain>
    </source>
</reference>
<feature type="transmembrane region" description="Helical" evidence="1">
    <location>
        <begin position="12"/>
        <end position="32"/>
    </location>
</feature>
<dbReference type="Gene3D" id="3.30.70.100">
    <property type="match status" value="1"/>
</dbReference>
<keyword evidence="1" id="KW-0812">Transmembrane</keyword>
<evidence type="ECO:0000313" key="2">
    <source>
        <dbReference type="EMBL" id="OWQ97431.1"/>
    </source>
</evidence>
<proteinExistence type="predicted"/>
<comment type="caution">
    <text evidence="2">The sequence shown here is derived from an EMBL/GenBank/DDBJ whole genome shotgun (WGS) entry which is preliminary data.</text>
</comment>
<dbReference type="EMBL" id="NISK01000002">
    <property type="protein sequence ID" value="OWQ97431.1"/>
    <property type="molecule type" value="Genomic_DNA"/>
</dbReference>
<protein>
    <submittedName>
        <fullName evidence="2">Uncharacterized protein</fullName>
    </submittedName>
</protein>
<dbReference type="Proteomes" id="UP000197361">
    <property type="component" value="Unassembled WGS sequence"/>
</dbReference>
<keyword evidence="1" id="KW-0472">Membrane</keyword>
<accession>A0A246JWH2</accession>
<organism evidence="2 3">
    <name type="scientific">Sphingopyxis bauzanensis</name>
    <dbReference type="NCBI Taxonomy" id="651663"/>
    <lineage>
        <taxon>Bacteria</taxon>
        <taxon>Pseudomonadati</taxon>
        <taxon>Pseudomonadota</taxon>
        <taxon>Alphaproteobacteria</taxon>
        <taxon>Sphingomonadales</taxon>
        <taxon>Sphingomonadaceae</taxon>
        <taxon>Sphingopyxis</taxon>
    </lineage>
</organism>
<feature type="transmembrane region" description="Helical" evidence="1">
    <location>
        <begin position="199"/>
        <end position="219"/>
    </location>
</feature>